<proteinExistence type="predicted"/>
<name>A0A8S4C1K9_9ACAR</name>
<reference evidence="1" key="1">
    <citation type="submission" date="2021-06" db="EMBL/GenBank/DDBJ databases">
        <authorList>
            <person name="Nardi T."/>
            <person name="Nardi T."/>
        </authorList>
    </citation>
    <scope>NUCLEOTIDE SEQUENCE</scope>
</reference>
<comment type="caution">
    <text evidence="1">The sequence shown here is derived from an EMBL/GenBank/DDBJ whole genome shotgun (WGS) entry which is preliminary data.</text>
</comment>
<keyword evidence="2" id="KW-1185">Reference proteome</keyword>
<organism evidence="1 2">
    <name type="scientific">Hyalomma marginatum</name>
    <dbReference type="NCBI Taxonomy" id="34627"/>
    <lineage>
        <taxon>Eukaryota</taxon>
        <taxon>Metazoa</taxon>
        <taxon>Ecdysozoa</taxon>
        <taxon>Arthropoda</taxon>
        <taxon>Chelicerata</taxon>
        <taxon>Arachnida</taxon>
        <taxon>Acari</taxon>
        <taxon>Parasitiformes</taxon>
        <taxon>Ixodida</taxon>
        <taxon>Ixodoidea</taxon>
        <taxon>Ixodidae</taxon>
        <taxon>Hyalomminae</taxon>
        <taxon>Hyalomma</taxon>
    </lineage>
</organism>
<sequence>MEDNRYFFKIPNFEVREDLALVIEEEIQELEKYNNLAESSYGKFLLKSHDKL</sequence>
<accession>A0A8S4C1K9</accession>
<dbReference type="AlphaFoldDB" id="A0A8S4C1K9"/>
<protein>
    <submittedName>
        <fullName evidence="1">Uncharacterized protein</fullName>
    </submittedName>
</protein>
<dbReference type="Proteomes" id="UP000837675">
    <property type="component" value="Unassembled WGS sequence"/>
</dbReference>
<evidence type="ECO:0000313" key="1">
    <source>
        <dbReference type="EMBL" id="CAG7599850.1"/>
    </source>
</evidence>
<dbReference type="EMBL" id="CAJVAF010000348">
    <property type="protein sequence ID" value="CAG7599850.1"/>
    <property type="molecule type" value="Genomic_DNA"/>
</dbReference>
<evidence type="ECO:0000313" key="2">
    <source>
        <dbReference type="Proteomes" id="UP000837675"/>
    </source>
</evidence>
<gene>
    <name evidence="1" type="ORF">MHYMCMPASI_01133</name>
</gene>